<dbReference type="PANTHER" id="PTHR23135">
    <property type="entry name" value="MUR LIGASE FAMILY MEMBER"/>
    <property type="match status" value="1"/>
</dbReference>
<keyword evidence="1" id="KW-0812">Transmembrane</keyword>
<evidence type="ECO:0008006" key="6">
    <source>
        <dbReference type="Google" id="ProtNLM"/>
    </source>
</evidence>
<dbReference type="PANTHER" id="PTHR23135:SF4">
    <property type="entry name" value="UDP-N-ACETYLMURAMOYL-L-ALANYL-D-GLUTAMATE--2,6-DIAMINOPIMELATE LIGASE MURE HOMOLOG, CHLOROPLASTIC"/>
    <property type="match status" value="1"/>
</dbReference>
<feature type="domain" description="Mur ligase central" evidence="3">
    <location>
        <begin position="229"/>
        <end position="304"/>
    </location>
</feature>
<dbReference type="Pfam" id="PF08245">
    <property type="entry name" value="Mur_ligase_M"/>
    <property type="match status" value="2"/>
</dbReference>
<gene>
    <name evidence="4" type="ORF">A2257_00210</name>
</gene>
<sequence length="491" mass="55464">MKELLKKILPESFILAYHYFLSVLAVFIYGFPSRKMVVIGVTGTKGKTSTANFIWACLNAGGKKTGIITTANIRIGEDESLNNYHMTMPGRFSIQKTLAKMVKAGCKFCVVETTSQGIRQYRHIGVDYDFAVFTNLTPEHISAHKDFSEYKKMKGKMFATLAQSKVKKIDNHGAVAEWSFCQNLHILVNFVLNFLANITILPQKFITKFPQNLKIYDQKTIRRQPHKKIEKTIIVNFDSEHKDYFLDFASDKRITYGLEGGDFVAKIMEENDSGVKFQVGESLFKINILGKFNVYNTLPAIIIARIFDIKDEAIGVGLLNLKIIPGRMEEINEGQNFKLFIDYAHEKASMTGALLAVNKIKKEGENKIIVLLGAEGGGRDKTKRFEMGEVAAKMADYVIASNVDPYNDDPREIVEDIVLTAEKFGKIRNENLFLIEDRREGIKKTITLAKSGDIVLITGKGAEQTMIIGGKTIPWDDRVVAREELRKYLRQ</sequence>
<dbReference type="SUPFAM" id="SSF53623">
    <property type="entry name" value="MurD-like peptide ligases, catalytic domain"/>
    <property type="match status" value="2"/>
</dbReference>
<dbReference type="InterPro" id="IPR013221">
    <property type="entry name" value="Mur_ligase_cen"/>
</dbReference>
<evidence type="ECO:0000313" key="5">
    <source>
        <dbReference type="Proteomes" id="UP000177407"/>
    </source>
</evidence>
<accession>A0A1F5S391</accession>
<dbReference type="GO" id="GO:0005524">
    <property type="term" value="F:ATP binding"/>
    <property type="evidence" value="ECO:0007669"/>
    <property type="project" value="InterPro"/>
</dbReference>
<protein>
    <recommendedName>
        <fullName evidence="6">UDP-N-acetylmuramyl-tripeptide synthetase</fullName>
    </recommendedName>
</protein>
<evidence type="ECO:0000256" key="1">
    <source>
        <dbReference type="SAM" id="Phobius"/>
    </source>
</evidence>
<dbReference type="SUPFAM" id="SSF53244">
    <property type="entry name" value="MurD-like peptide ligases, peptide-binding domain"/>
    <property type="match status" value="1"/>
</dbReference>
<reference evidence="4 5" key="1">
    <citation type="journal article" date="2016" name="Nat. Commun.">
        <title>Thousands of microbial genomes shed light on interconnected biogeochemical processes in an aquifer system.</title>
        <authorList>
            <person name="Anantharaman K."/>
            <person name="Brown C.T."/>
            <person name="Hug L.A."/>
            <person name="Sharon I."/>
            <person name="Castelle C.J."/>
            <person name="Probst A.J."/>
            <person name="Thomas B.C."/>
            <person name="Singh A."/>
            <person name="Wilkins M.J."/>
            <person name="Karaoz U."/>
            <person name="Brodie E.L."/>
            <person name="Williams K.H."/>
            <person name="Hubbard S.S."/>
            <person name="Banfield J.F."/>
        </authorList>
    </citation>
    <scope>NUCLEOTIDE SEQUENCE [LARGE SCALE GENOMIC DNA]</scope>
</reference>
<dbReference type="Gene3D" id="3.90.190.20">
    <property type="entry name" value="Mur ligase, C-terminal domain"/>
    <property type="match status" value="1"/>
</dbReference>
<dbReference type="InterPro" id="IPR004101">
    <property type="entry name" value="Mur_ligase_C"/>
</dbReference>
<dbReference type="InterPro" id="IPR036565">
    <property type="entry name" value="Mur-like_cat_sf"/>
</dbReference>
<dbReference type="GO" id="GO:0016881">
    <property type="term" value="F:acid-amino acid ligase activity"/>
    <property type="evidence" value="ECO:0007669"/>
    <property type="project" value="InterPro"/>
</dbReference>
<name>A0A1F5S391_9BACT</name>
<comment type="caution">
    <text evidence="4">The sequence shown here is derived from an EMBL/GenBank/DDBJ whole genome shotgun (WGS) entry which is preliminary data.</text>
</comment>
<keyword evidence="1" id="KW-1133">Transmembrane helix</keyword>
<dbReference type="AlphaFoldDB" id="A0A1F5S391"/>
<dbReference type="Proteomes" id="UP000177407">
    <property type="component" value="Unassembled WGS sequence"/>
</dbReference>
<dbReference type="InterPro" id="IPR036615">
    <property type="entry name" value="Mur_ligase_C_dom_sf"/>
</dbReference>
<evidence type="ECO:0000259" key="2">
    <source>
        <dbReference type="Pfam" id="PF02875"/>
    </source>
</evidence>
<feature type="domain" description="Mur ligase central" evidence="3">
    <location>
        <begin position="41"/>
        <end position="172"/>
    </location>
</feature>
<dbReference type="Gene3D" id="3.40.1190.10">
    <property type="entry name" value="Mur-like, catalytic domain"/>
    <property type="match status" value="1"/>
</dbReference>
<keyword evidence="1" id="KW-0472">Membrane</keyword>
<proteinExistence type="predicted"/>
<dbReference type="EMBL" id="MFGA01000015">
    <property type="protein sequence ID" value="OGF21106.1"/>
    <property type="molecule type" value="Genomic_DNA"/>
</dbReference>
<feature type="transmembrane region" description="Helical" evidence="1">
    <location>
        <begin position="12"/>
        <end position="31"/>
    </location>
</feature>
<evidence type="ECO:0000313" key="4">
    <source>
        <dbReference type="EMBL" id="OGF21106.1"/>
    </source>
</evidence>
<dbReference type="Pfam" id="PF02875">
    <property type="entry name" value="Mur_ligase_C"/>
    <property type="match status" value="1"/>
</dbReference>
<feature type="domain" description="Mur ligase C-terminal" evidence="2">
    <location>
        <begin position="326"/>
        <end position="461"/>
    </location>
</feature>
<organism evidence="4 5">
    <name type="scientific">Candidatus Falkowbacteria bacterium RIFOXYA2_FULL_38_12</name>
    <dbReference type="NCBI Taxonomy" id="1797993"/>
    <lineage>
        <taxon>Bacteria</taxon>
        <taxon>Candidatus Falkowiibacteriota</taxon>
    </lineage>
</organism>
<evidence type="ECO:0000259" key="3">
    <source>
        <dbReference type="Pfam" id="PF08245"/>
    </source>
</evidence>